<dbReference type="EMBL" id="LJQB01000054">
    <property type="protein sequence ID" value="KPW84714.1"/>
    <property type="molecule type" value="Genomic_DNA"/>
</dbReference>
<dbReference type="PANTHER" id="PTHR35149">
    <property type="entry name" value="SLL5132 PROTEIN"/>
    <property type="match status" value="1"/>
</dbReference>
<feature type="domain" description="GmrSD restriction endonucleases C-terminal" evidence="1">
    <location>
        <begin position="222"/>
        <end position="337"/>
    </location>
</feature>
<proteinExistence type="predicted"/>
<sequence>MSLSSVDLIKNWIFKNLKRTHPHDNTKSTWKKMGESLRSRQIPVDIETFFRHHWNSKYGYSSEDRIYKSFKLLVKSKEIGDPKTFLEALTSEASTYNKICNPLESDWKGQAEKSIYSSLTAMNLFKVTQTRPFLLALLENRKNINTTHLIQILRSLEHFHFIFTAVCSSRASGLDGKYAKSAKEIRFSGSKNESKKILNDLIESLIQKLPSETVFIESFSNLWFCKEYEKDKKLIQYLFSKAEAFHQGNNELKLDEFSLEHIQDQSLGGDAMGKVGNLVPLAAKINNNIPKDSNLIKKLSYYNKSALKTVSTLTKHISENKISVWTDTQIDKRTSALGHELYNSIITIDKV</sequence>
<reference evidence="2 3" key="1">
    <citation type="submission" date="2015-09" db="EMBL/GenBank/DDBJ databases">
        <title>Genome announcement of multiple Pseudomonas syringae strains.</title>
        <authorList>
            <person name="Thakur S."/>
            <person name="Wang P.W."/>
            <person name="Gong Y."/>
            <person name="Weir B.S."/>
            <person name="Guttman D.S."/>
        </authorList>
    </citation>
    <scope>NUCLEOTIDE SEQUENCE [LARGE SCALE GENOMIC DNA]</scope>
    <source>
        <strain evidence="2 3">ICMP19117</strain>
    </source>
</reference>
<evidence type="ECO:0000313" key="3">
    <source>
        <dbReference type="Proteomes" id="UP000050411"/>
    </source>
</evidence>
<dbReference type="Pfam" id="PF07510">
    <property type="entry name" value="GmrSD_C"/>
    <property type="match status" value="1"/>
</dbReference>
<evidence type="ECO:0000259" key="1">
    <source>
        <dbReference type="Pfam" id="PF07510"/>
    </source>
</evidence>
<dbReference type="AlphaFoldDB" id="A0A0P9MA42"/>
<evidence type="ECO:0000313" key="2">
    <source>
        <dbReference type="EMBL" id="KPW84714.1"/>
    </source>
</evidence>
<dbReference type="InterPro" id="IPR011089">
    <property type="entry name" value="GmrSD_C"/>
</dbReference>
<comment type="caution">
    <text evidence="2">The sequence shown here is derived from an EMBL/GenBank/DDBJ whole genome shotgun (WGS) entry which is preliminary data.</text>
</comment>
<dbReference type="PANTHER" id="PTHR35149:SF1">
    <property type="entry name" value="DUF5655 DOMAIN-CONTAINING PROTEIN"/>
    <property type="match status" value="1"/>
</dbReference>
<accession>A0A0P9MA42</accession>
<dbReference type="PATRIC" id="fig|200452.3.peg.2326"/>
<organism evidence="2 3">
    <name type="scientific">Pseudomonas congelans</name>
    <dbReference type="NCBI Taxonomy" id="200452"/>
    <lineage>
        <taxon>Bacteria</taxon>
        <taxon>Pseudomonadati</taxon>
        <taxon>Pseudomonadota</taxon>
        <taxon>Gammaproteobacteria</taxon>
        <taxon>Pseudomonadales</taxon>
        <taxon>Pseudomonadaceae</taxon>
        <taxon>Pseudomonas</taxon>
    </lineage>
</organism>
<gene>
    <name evidence="2" type="ORF">ALO92_01902</name>
</gene>
<name>A0A0P9MA42_9PSED</name>
<dbReference type="Proteomes" id="UP000050411">
    <property type="component" value="Unassembled WGS sequence"/>
</dbReference>
<protein>
    <recommendedName>
        <fullName evidence="1">GmrSD restriction endonucleases C-terminal domain-containing protein</fullName>
    </recommendedName>
</protein>